<keyword evidence="3" id="KW-1185">Reference proteome</keyword>
<reference evidence="2 3" key="1">
    <citation type="journal article" date="2015" name="Genome Biol.">
        <title>Comparative genomics of Steinernema reveals deeply conserved gene regulatory networks.</title>
        <authorList>
            <person name="Dillman A.R."/>
            <person name="Macchietto M."/>
            <person name="Porter C.F."/>
            <person name="Rogers A."/>
            <person name="Williams B."/>
            <person name="Antoshechkin I."/>
            <person name="Lee M.M."/>
            <person name="Goodwin Z."/>
            <person name="Lu X."/>
            <person name="Lewis E.E."/>
            <person name="Goodrich-Blair H."/>
            <person name="Stock S.P."/>
            <person name="Adams B.J."/>
            <person name="Sternberg P.W."/>
            <person name="Mortazavi A."/>
        </authorList>
    </citation>
    <scope>NUCLEOTIDE SEQUENCE [LARGE SCALE GENOMIC DNA]</scope>
    <source>
        <strain evidence="2 3">ALL</strain>
    </source>
</reference>
<organism evidence="2 3">
    <name type="scientific">Steinernema carpocapsae</name>
    <name type="common">Entomopathogenic nematode</name>
    <dbReference type="NCBI Taxonomy" id="34508"/>
    <lineage>
        <taxon>Eukaryota</taxon>
        <taxon>Metazoa</taxon>
        <taxon>Ecdysozoa</taxon>
        <taxon>Nematoda</taxon>
        <taxon>Chromadorea</taxon>
        <taxon>Rhabditida</taxon>
        <taxon>Tylenchina</taxon>
        <taxon>Panagrolaimomorpha</taxon>
        <taxon>Strongyloidoidea</taxon>
        <taxon>Steinernematidae</taxon>
        <taxon>Steinernema</taxon>
    </lineage>
</organism>
<feature type="region of interest" description="Disordered" evidence="1">
    <location>
        <begin position="30"/>
        <end position="71"/>
    </location>
</feature>
<proteinExistence type="predicted"/>
<reference evidence="2 3" key="2">
    <citation type="journal article" date="2019" name="G3 (Bethesda)">
        <title>Hybrid Assembly of the Genome of the Entomopathogenic Nematode Steinernema carpocapsae Identifies the X-Chromosome.</title>
        <authorList>
            <person name="Serra L."/>
            <person name="Macchietto M."/>
            <person name="Macias-Munoz A."/>
            <person name="McGill C.J."/>
            <person name="Rodriguez I.M."/>
            <person name="Rodriguez B."/>
            <person name="Murad R."/>
            <person name="Mortazavi A."/>
        </authorList>
    </citation>
    <scope>NUCLEOTIDE SEQUENCE [LARGE SCALE GENOMIC DNA]</scope>
    <source>
        <strain evidence="2 3">ALL</strain>
    </source>
</reference>
<dbReference type="AlphaFoldDB" id="A0A4U5PF16"/>
<gene>
    <name evidence="2" type="ORF">L596_009144</name>
</gene>
<evidence type="ECO:0000313" key="3">
    <source>
        <dbReference type="Proteomes" id="UP000298663"/>
    </source>
</evidence>
<protein>
    <submittedName>
        <fullName evidence="2">Uncharacterized protein</fullName>
    </submittedName>
</protein>
<dbReference type="Proteomes" id="UP000298663">
    <property type="component" value="Unassembled WGS sequence"/>
</dbReference>
<comment type="caution">
    <text evidence="2">The sequence shown here is derived from an EMBL/GenBank/DDBJ whole genome shotgun (WGS) entry which is preliminary data.</text>
</comment>
<evidence type="ECO:0000256" key="1">
    <source>
        <dbReference type="SAM" id="MobiDB-lite"/>
    </source>
</evidence>
<feature type="compositionally biased region" description="Basic and acidic residues" evidence="1">
    <location>
        <begin position="53"/>
        <end position="71"/>
    </location>
</feature>
<dbReference type="EMBL" id="AZBU02000002">
    <property type="protein sequence ID" value="TKR94913.1"/>
    <property type="molecule type" value="Genomic_DNA"/>
</dbReference>
<sequence length="71" mass="8295">MATSDFAPFSDPTFYSSIPLALRRTRRLLPLFGRSNQADPRRRRRNHQIRAPLHRDAEEANSDDEQRSESL</sequence>
<evidence type="ECO:0000313" key="2">
    <source>
        <dbReference type="EMBL" id="TKR94913.1"/>
    </source>
</evidence>
<accession>A0A4U5PF16</accession>
<name>A0A4U5PF16_STECR</name>